<dbReference type="RefSeq" id="WP_160907382.1">
    <property type="nucleotide sequence ID" value="NZ_WVHS01000003.1"/>
</dbReference>
<dbReference type="SMART" id="SM00354">
    <property type="entry name" value="HTH_LACI"/>
    <property type="match status" value="1"/>
</dbReference>
<keyword evidence="6" id="KW-1185">Reference proteome</keyword>
<dbReference type="EMBL" id="WVHS01000003">
    <property type="protein sequence ID" value="MXV16386.1"/>
    <property type="molecule type" value="Genomic_DNA"/>
</dbReference>
<dbReference type="InterPro" id="IPR000843">
    <property type="entry name" value="HTH_LacI"/>
</dbReference>
<sequence length="338" mass="37540">MGKITARDVARAFGISKTTISFIVNGKSAEKGISPVLTEKVLGYMKEHGYRPNHFAKSLSTGKSMTIGLMVEKISDYFFSQLVYHLEELANRHGYQIIFCSTENNGARTRELIRLFRNQGVDGFIITPPEGIQAEIRSLQDDQLPFVLFDRYLPGIDADHVVLDNLESTRHAVQYLVERGARHIGYVELDSEQSQMRDRKAGYLQALGAIAGNPRIMRVPFNNGHDDTVTKIAAFIKHNPELDALFFATNYLAMSGMKAMFGLGIRIPQDMAVVSFDDHIVFDTYLPTITAVAQPIAVMAENLFGILISKIKQGPGQPPTRCVIPARLVIRDSTGPPV</sequence>
<dbReference type="SUPFAM" id="SSF53822">
    <property type="entry name" value="Periplasmic binding protein-like I"/>
    <property type="match status" value="1"/>
</dbReference>
<evidence type="ECO:0000256" key="1">
    <source>
        <dbReference type="ARBA" id="ARBA00023015"/>
    </source>
</evidence>
<protein>
    <submittedName>
        <fullName evidence="5">Substrate-binding domain-containing protein</fullName>
    </submittedName>
</protein>
<evidence type="ECO:0000256" key="2">
    <source>
        <dbReference type="ARBA" id="ARBA00023125"/>
    </source>
</evidence>
<dbReference type="PANTHER" id="PTHR30146:SF109">
    <property type="entry name" value="HTH-TYPE TRANSCRIPTIONAL REGULATOR GALS"/>
    <property type="match status" value="1"/>
</dbReference>
<dbReference type="Pfam" id="PF00356">
    <property type="entry name" value="LacI"/>
    <property type="match status" value="1"/>
</dbReference>
<reference evidence="5 6" key="1">
    <citation type="submission" date="2019-11" db="EMBL/GenBank/DDBJ databases">
        <title>Pedobacter sp. HMF7056 Genome sequencing and assembly.</title>
        <authorList>
            <person name="Kang H."/>
            <person name="Kim H."/>
            <person name="Joh K."/>
        </authorList>
    </citation>
    <scope>NUCLEOTIDE SEQUENCE [LARGE SCALE GENOMIC DNA]</scope>
    <source>
        <strain evidence="5 6">HMF7056</strain>
    </source>
</reference>
<name>A0A7K1Y133_9SPHI</name>
<dbReference type="InterPro" id="IPR046335">
    <property type="entry name" value="LacI/GalR-like_sensor"/>
</dbReference>
<dbReference type="InterPro" id="IPR010982">
    <property type="entry name" value="Lambda_DNA-bd_dom_sf"/>
</dbReference>
<proteinExistence type="predicted"/>
<dbReference type="CDD" id="cd01392">
    <property type="entry name" value="HTH_LacI"/>
    <property type="match status" value="1"/>
</dbReference>
<dbReference type="Proteomes" id="UP000451233">
    <property type="component" value="Unassembled WGS sequence"/>
</dbReference>
<accession>A0A7K1Y133</accession>
<dbReference type="Gene3D" id="1.10.260.40">
    <property type="entry name" value="lambda repressor-like DNA-binding domains"/>
    <property type="match status" value="1"/>
</dbReference>
<evidence type="ECO:0000256" key="3">
    <source>
        <dbReference type="ARBA" id="ARBA00023163"/>
    </source>
</evidence>
<comment type="caution">
    <text evidence="5">The sequence shown here is derived from an EMBL/GenBank/DDBJ whole genome shotgun (WGS) entry which is preliminary data.</text>
</comment>
<evidence type="ECO:0000259" key="4">
    <source>
        <dbReference type="PROSITE" id="PS50932"/>
    </source>
</evidence>
<dbReference type="PANTHER" id="PTHR30146">
    <property type="entry name" value="LACI-RELATED TRANSCRIPTIONAL REPRESSOR"/>
    <property type="match status" value="1"/>
</dbReference>
<dbReference type="GO" id="GO:0003700">
    <property type="term" value="F:DNA-binding transcription factor activity"/>
    <property type="evidence" value="ECO:0007669"/>
    <property type="project" value="TreeGrafter"/>
</dbReference>
<dbReference type="GO" id="GO:0000976">
    <property type="term" value="F:transcription cis-regulatory region binding"/>
    <property type="evidence" value="ECO:0007669"/>
    <property type="project" value="TreeGrafter"/>
</dbReference>
<keyword evidence="3" id="KW-0804">Transcription</keyword>
<evidence type="ECO:0000313" key="6">
    <source>
        <dbReference type="Proteomes" id="UP000451233"/>
    </source>
</evidence>
<evidence type="ECO:0000313" key="5">
    <source>
        <dbReference type="EMBL" id="MXV16386.1"/>
    </source>
</evidence>
<keyword evidence="2" id="KW-0238">DNA-binding</keyword>
<keyword evidence="1" id="KW-0805">Transcription regulation</keyword>
<feature type="domain" description="HTH lacI-type" evidence="4">
    <location>
        <begin position="4"/>
        <end position="61"/>
    </location>
</feature>
<dbReference type="SUPFAM" id="SSF47413">
    <property type="entry name" value="lambda repressor-like DNA-binding domains"/>
    <property type="match status" value="1"/>
</dbReference>
<dbReference type="PROSITE" id="PS50932">
    <property type="entry name" value="HTH_LACI_2"/>
    <property type="match status" value="1"/>
</dbReference>
<dbReference type="InterPro" id="IPR028082">
    <property type="entry name" value="Peripla_BP_I"/>
</dbReference>
<gene>
    <name evidence="5" type="ORF">GS398_13815</name>
</gene>
<dbReference type="AlphaFoldDB" id="A0A7K1Y133"/>
<dbReference type="Gene3D" id="3.40.50.2300">
    <property type="match status" value="2"/>
</dbReference>
<organism evidence="5 6">
    <name type="scientific">Hufsiella ginkgonis</name>
    <dbReference type="NCBI Taxonomy" id="2695274"/>
    <lineage>
        <taxon>Bacteria</taxon>
        <taxon>Pseudomonadati</taxon>
        <taxon>Bacteroidota</taxon>
        <taxon>Sphingobacteriia</taxon>
        <taxon>Sphingobacteriales</taxon>
        <taxon>Sphingobacteriaceae</taxon>
        <taxon>Hufsiella</taxon>
    </lineage>
</organism>
<dbReference type="Pfam" id="PF13377">
    <property type="entry name" value="Peripla_BP_3"/>
    <property type="match status" value="1"/>
</dbReference>